<evidence type="ECO:0000259" key="1">
    <source>
        <dbReference type="SMART" id="SM00849"/>
    </source>
</evidence>
<dbReference type="PANTHER" id="PTHR36839">
    <property type="entry name" value="METALLO-BETA-LACTAMASE FAMILY PROTEIN (AFU_ORTHOLOGUE AFUA_5G12770)"/>
    <property type="match status" value="1"/>
</dbReference>
<sequence length="268" mass="29536">MPRYICAGCGLQHEDSPEPPAACAVCSDERQYVLPTGQRWTTHEEIASNHRVRIERDGSLLGLGITPSFAIPQRALLVPDGTSNILWDCTSLATDEAVEAIQAAGGVHTIAISHPHFYSSMVEWSDALGGVPIYLHEADRQWVQRRTANIEFWRGDSCQLSDSLTLLHLPGHFPGSASLHCAQGPDGRSLLLAGDSVHVAQDRRHVTFMYSVPNYIPMHPDAVVRIASRLSEYEFDDLYGFTWGLNIFGDASLAVKRSLDRYLAAVGR</sequence>
<comment type="caution">
    <text evidence="2">The sequence shown here is derived from an EMBL/GenBank/DDBJ whole genome shotgun (WGS) entry which is preliminary data.</text>
</comment>
<dbReference type="Proteomes" id="UP000267464">
    <property type="component" value="Unassembled WGS sequence"/>
</dbReference>
<dbReference type="RefSeq" id="WP_124541803.1">
    <property type="nucleotide sequence ID" value="NZ_QUSW01000005.1"/>
</dbReference>
<dbReference type="InterPro" id="IPR001279">
    <property type="entry name" value="Metallo-B-lactamas"/>
</dbReference>
<dbReference type="SMART" id="SM00849">
    <property type="entry name" value="Lactamase_B"/>
    <property type="match status" value="1"/>
</dbReference>
<reference evidence="2 3" key="1">
    <citation type="submission" date="2018-08" db="EMBL/GenBank/DDBJ databases">
        <authorList>
            <person name="Khan S.A."/>
            <person name="Jeon C.O."/>
            <person name="Chun B.H."/>
            <person name="Jeong S.E."/>
        </authorList>
    </citation>
    <scope>NUCLEOTIDE SEQUENCE [LARGE SCALE GENOMIC DNA]</scope>
    <source>
        <strain evidence="2 3">S-16</strain>
    </source>
</reference>
<dbReference type="InterPro" id="IPR036866">
    <property type="entry name" value="RibonucZ/Hydroxyglut_hydro"/>
</dbReference>
<keyword evidence="2" id="KW-0378">Hydrolase</keyword>
<organism evidence="2 3">
    <name type="scientific">Piscinibacter terrae</name>
    <dbReference type="NCBI Taxonomy" id="2496871"/>
    <lineage>
        <taxon>Bacteria</taxon>
        <taxon>Pseudomonadati</taxon>
        <taxon>Pseudomonadota</taxon>
        <taxon>Betaproteobacteria</taxon>
        <taxon>Burkholderiales</taxon>
        <taxon>Sphaerotilaceae</taxon>
        <taxon>Piscinibacter</taxon>
    </lineage>
</organism>
<dbReference type="AlphaFoldDB" id="A0A3N7HLS0"/>
<reference evidence="2 3" key="2">
    <citation type="submission" date="2018-12" db="EMBL/GenBank/DDBJ databases">
        <title>Rhizobacter gummiphilus sp. nov., a rubber-degrading bacterium isolated from the soil of a botanical garden in Japan.</title>
        <authorList>
            <person name="Shunsuke S.S."/>
        </authorList>
    </citation>
    <scope>NUCLEOTIDE SEQUENCE [LARGE SCALE GENOMIC DNA]</scope>
    <source>
        <strain evidence="2 3">S-16</strain>
    </source>
</reference>
<accession>A0A3N7HLS0</accession>
<dbReference type="SUPFAM" id="SSF56281">
    <property type="entry name" value="Metallo-hydrolase/oxidoreductase"/>
    <property type="match status" value="1"/>
</dbReference>
<protein>
    <submittedName>
        <fullName evidence="2">MBL fold metallo-hydrolase</fullName>
    </submittedName>
</protein>
<gene>
    <name evidence="2" type="ORF">DZC73_18210</name>
</gene>
<dbReference type="OrthoDB" id="2373347at2"/>
<dbReference type="EMBL" id="QUSW01000005">
    <property type="protein sequence ID" value="RQP23060.1"/>
    <property type="molecule type" value="Genomic_DNA"/>
</dbReference>
<proteinExistence type="predicted"/>
<evidence type="ECO:0000313" key="3">
    <source>
        <dbReference type="Proteomes" id="UP000267464"/>
    </source>
</evidence>
<name>A0A3N7HLS0_9BURK</name>
<dbReference type="Gene3D" id="3.60.15.10">
    <property type="entry name" value="Ribonuclease Z/Hydroxyacylglutathione hydrolase-like"/>
    <property type="match status" value="1"/>
</dbReference>
<dbReference type="PANTHER" id="PTHR36839:SF1">
    <property type="entry name" value="METALLO-BETA-LACTAMASE FAMILY PROTEIN (AFU_ORTHOLOGUE AFUA_5G12770)"/>
    <property type="match status" value="1"/>
</dbReference>
<evidence type="ECO:0000313" key="2">
    <source>
        <dbReference type="EMBL" id="RQP23060.1"/>
    </source>
</evidence>
<feature type="domain" description="Metallo-beta-lactamase" evidence="1">
    <location>
        <begin position="72"/>
        <end position="245"/>
    </location>
</feature>
<keyword evidence="3" id="KW-1185">Reference proteome</keyword>
<dbReference type="GO" id="GO:0016787">
    <property type="term" value="F:hydrolase activity"/>
    <property type="evidence" value="ECO:0007669"/>
    <property type="project" value="UniProtKB-KW"/>
</dbReference>